<dbReference type="STRING" id="1073089.A0A1L9R9J1"/>
<dbReference type="Proteomes" id="UP000184383">
    <property type="component" value="Unassembled WGS sequence"/>
</dbReference>
<evidence type="ECO:0000256" key="3">
    <source>
        <dbReference type="ARBA" id="ARBA00022833"/>
    </source>
</evidence>
<dbReference type="PANTHER" id="PTHR10237">
    <property type="entry name" value="DEFORMED EPIDERMAL AUTOREGULATORY FACTOR 1 HOMOLOG SUPPRESSIN"/>
    <property type="match status" value="1"/>
</dbReference>
<dbReference type="InterPro" id="IPR024119">
    <property type="entry name" value="TF_DEAF-1"/>
</dbReference>
<dbReference type="RefSeq" id="XP_040685272.1">
    <property type="nucleotide sequence ID" value="XM_040831536.1"/>
</dbReference>
<dbReference type="VEuPathDB" id="FungiDB:ASPWEDRAFT_176660"/>
<keyword evidence="2 4" id="KW-0863">Zinc-finger</keyword>
<sequence length="390" mass="42434">MEAAAEAFNKVPRVAKTPTGLPNHWFFSVRHVPLNPPGDLVHLVHPPSRLVHVEGPRQIGSLPSPDVKADAVVPLLLKAFITGTSTGPDGKPLAGVKPTVPWTWGTNDVVLAKAVEDKLKSIGVREELCVVQTGNKEHEKISDECWSGFLSELTKQAGLPNPEAGKVCGRCKTGGSLKQCAKCKKEVYCSRECQTADWKQHKKICASLAGGAVSSVSSSNLDAFAYYNNHAHKVPEAQELAKSLNLTLPTGGNEGLIKPVRRLIITGKDTIGNFQLLMGPQWRKIAGSMREEQRLDVLLRPQPGSPSYALHHQYDEDTPTWSPTPATTAENEKVQEIREMQDFIVSRVGPGKQPDKDEMRGILTAFGANWAEKLGVYQTALNALDQGVHA</sequence>
<dbReference type="OrthoDB" id="432970at2759"/>
<proteinExistence type="predicted"/>
<dbReference type="SUPFAM" id="SSF144232">
    <property type="entry name" value="HIT/MYND zinc finger-like"/>
    <property type="match status" value="1"/>
</dbReference>
<accession>A0A1L9R9J1</accession>
<evidence type="ECO:0000256" key="2">
    <source>
        <dbReference type="ARBA" id="ARBA00022771"/>
    </source>
</evidence>
<feature type="domain" description="MYND-type" evidence="5">
    <location>
        <begin position="168"/>
        <end position="205"/>
    </location>
</feature>
<evidence type="ECO:0000256" key="4">
    <source>
        <dbReference type="PROSITE-ProRule" id="PRU00134"/>
    </source>
</evidence>
<dbReference type="PROSITE" id="PS01360">
    <property type="entry name" value="ZF_MYND_1"/>
    <property type="match status" value="1"/>
</dbReference>
<gene>
    <name evidence="6" type="ORF">ASPWEDRAFT_176660</name>
</gene>
<dbReference type="Pfam" id="PF01753">
    <property type="entry name" value="zf-MYND"/>
    <property type="match status" value="1"/>
</dbReference>
<dbReference type="AlphaFoldDB" id="A0A1L9R9J1"/>
<evidence type="ECO:0000313" key="6">
    <source>
        <dbReference type="EMBL" id="OJJ31595.1"/>
    </source>
</evidence>
<dbReference type="PROSITE" id="PS50865">
    <property type="entry name" value="ZF_MYND_2"/>
    <property type="match status" value="1"/>
</dbReference>
<protein>
    <recommendedName>
        <fullName evidence="5">MYND-type domain-containing protein</fullName>
    </recommendedName>
</protein>
<name>A0A1L9R9J1_ASPWE</name>
<keyword evidence="7" id="KW-1185">Reference proteome</keyword>
<dbReference type="Gene3D" id="6.10.140.2220">
    <property type="match status" value="1"/>
</dbReference>
<reference evidence="7" key="1">
    <citation type="journal article" date="2017" name="Genome Biol.">
        <title>Comparative genomics reveals high biological diversity and specific adaptations in the industrially and medically important fungal genus Aspergillus.</title>
        <authorList>
            <person name="de Vries R.P."/>
            <person name="Riley R."/>
            <person name="Wiebenga A."/>
            <person name="Aguilar-Osorio G."/>
            <person name="Amillis S."/>
            <person name="Uchima C.A."/>
            <person name="Anderluh G."/>
            <person name="Asadollahi M."/>
            <person name="Askin M."/>
            <person name="Barry K."/>
            <person name="Battaglia E."/>
            <person name="Bayram O."/>
            <person name="Benocci T."/>
            <person name="Braus-Stromeyer S.A."/>
            <person name="Caldana C."/>
            <person name="Canovas D."/>
            <person name="Cerqueira G.C."/>
            <person name="Chen F."/>
            <person name="Chen W."/>
            <person name="Choi C."/>
            <person name="Clum A."/>
            <person name="Dos Santos R.A."/>
            <person name="Damasio A.R."/>
            <person name="Diallinas G."/>
            <person name="Emri T."/>
            <person name="Fekete E."/>
            <person name="Flipphi M."/>
            <person name="Freyberg S."/>
            <person name="Gallo A."/>
            <person name="Gournas C."/>
            <person name="Habgood R."/>
            <person name="Hainaut M."/>
            <person name="Harispe M.L."/>
            <person name="Henrissat B."/>
            <person name="Hilden K.S."/>
            <person name="Hope R."/>
            <person name="Hossain A."/>
            <person name="Karabika E."/>
            <person name="Karaffa L."/>
            <person name="Karanyi Z."/>
            <person name="Krasevec N."/>
            <person name="Kuo A."/>
            <person name="Kusch H."/>
            <person name="LaButti K."/>
            <person name="Lagendijk E.L."/>
            <person name="Lapidus A."/>
            <person name="Levasseur A."/>
            <person name="Lindquist E."/>
            <person name="Lipzen A."/>
            <person name="Logrieco A.F."/>
            <person name="MacCabe A."/>
            <person name="Maekelae M.R."/>
            <person name="Malavazi I."/>
            <person name="Melin P."/>
            <person name="Meyer V."/>
            <person name="Mielnichuk N."/>
            <person name="Miskei M."/>
            <person name="Molnar A.P."/>
            <person name="Mule G."/>
            <person name="Ngan C.Y."/>
            <person name="Orejas M."/>
            <person name="Orosz E."/>
            <person name="Ouedraogo J.P."/>
            <person name="Overkamp K.M."/>
            <person name="Park H.-S."/>
            <person name="Perrone G."/>
            <person name="Piumi F."/>
            <person name="Punt P.J."/>
            <person name="Ram A.F."/>
            <person name="Ramon A."/>
            <person name="Rauscher S."/>
            <person name="Record E."/>
            <person name="Riano-Pachon D.M."/>
            <person name="Robert V."/>
            <person name="Roehrig J."/>
            <person name="Ruller R."/>
            <person name="Salamov A."/>
            <person name="Salih N.S."/>
            <person name="Samson R.A."/>
            <person name="Sandor E."/>
            <person name="Sanguinetti M."/>
            <person name="Schuetze T."/>
            <person name="Sepcic K."/>
            <person name="Shelest E."/>
            <person name="Sherlock G."/>
            <person name="Sophianopoulou V."/>
            <person name="Squina F.M."/>
            <person name="Sun H."/>
            <person name="Susca A."/>
            <person name="Todd R.B."/>
            <person name="Tsang A."/>
            <person name="Unkles S.E."/>
            <person name="van de Wiele N."/>
            <person name="van Rossen-Uffink D."/>
            <person name="Oliveira J.V."/>
            <person name="Vesth T.C."/>
            <person name="Visser J."/>
            <person name="Yu J.-H."/>
            <person name="Zhou M."/>
            <person name="Andersen M.R."/>
            <person name="Archer D.B."/>
            <person name="Baker S.E."/>
            <person name="Benoit I."/>
            <person name="Brakhage A.A."/>
            <person name="Braus G.H."/>
            <person name="Fischer R."/>
            <person name="Frisvad J.C."/>
            <person name="Goldman G.H."/>
            <person name="Houbraken J."/>
            <person name="Oakley B."/>
            <person name="Pocsi I."/>
            <person name="Scazzocchio C."/>
            <person name="Seiboth B."/>
            <person name="vanKuyk P.A."/>
            <person name="Wortman J."/>
            <person name="Dyer P.S."/>
            <person name="Grigoriev I.V."/>
        </authorList>
    </citation>
    <scope>NUCLEOTIDE SEQUENCE [LARGE SCALE GENOMIC DNA]</scope>
    <source>
        <strain evidence="7">DTO 134E9</strain>
    </source>
</reference>
<keyword evidence="3" id="KW-0862">Zinc</keyword>
<dbReference type="InterPro" id="IPR002893">
    <property type="entry name" value="Znf_MYND"/>
</dbReference>
<dbReference type="GO" id="GO:0005634">
    <property type="term" value="C:nucleus"/>
    <property type="evidence" value="ECO:0007669"/>
    <property type="project" value="TreeGrafter"/>
</dbReference>
<dbReference type="PANTHER" id="PTHR10237:SF14">
    <property type="entry name" value="MYND-TYPE DOMAIN-CONTAINING PROTEIN"/>
    <property type="match status" value="1"/>
</dbReference>
<evidence type="ECO:0000313" key="7">
    <source>
        <dbReference type="Proteomes" id="UP000184383"/>
    </source>
</evidence>
<evidence type="ECO:0000256" key="1">
    <source>
        <dbReference type="ARBA" id="ARBA00022723"/>
    </source>
</evidence>
<dbReference type="GO" id="GO:0008270">
    <property type="term" value="F:zinc ion binding"/>
    <property type="evidence" value="ECO:0007669"/>
    <property type="project" value="UniProtKB-KW"/>
</dbReference>
<dbReference type="GeneID" id="63747384"/>
<organism evidence="6 7">
    <name type="scientific">Aspergillus wentii DTO 134E9</name>
    <dbReference type="NCBI Taxonomy" id="1073089"/>
    <lineage>
        <taxon>Eukaryota</taxon>
        <taxon>Fungi</taxon>
        <taxon>Dikarya</taxon>
        <taxon>Ascomycota</taxon>
        <taxon>Pezizomycotina</taxon>
        <taxon>Eurotiomycetes</taxon>
        <taxon>Eurotiomycetidae</taxon>
        <taxon>Eurotiales</taxon>
        <taxon>Aspergillaceae</taxon>
        <taxon>Aspergillus</taxon>
        <taxon>Aspergillus subgen. Cremei</taxon>
    </lineage>
</organism>
<dbReference type="GO" id="GO:0000981">
    <property type="term" value="F:DNA-binding transcription factor activity, RNA polymerase II-specific"/>
    <property type="evidence" value="ECO:0007669"/>
    <property type="project" value="TreeGrafter"/>
</dbReference>
<keyword evidence="1" id="KW-0479">Metal-binding</keyword>
<dbReference type="EMBL" id="KV878216">
    <property type="protein sequence ID" value="OJJ31595.1"/>
    <property type="molecule type" value="Genomic_DNA"/>
</dbReference>
<evidence type="ECO:0000259" key="5">
    <source>
        <dbReference type="PROSITE" id="PS50865"/>
    </source>
</evidence>